<dbReference type="OrthoDB" id="2143914at2759"/>
<evidence type="ECO:0000256" key="3">
    <source>
        <dbReference type="ARBA" id="ARBA00023015"/>
    </source>
</evidence>
<dbReference type="InterPro" id="IPR015495">
    <property type="entry name" value="Myb_TF_plants"/>
</dbReference>
<evidence type="ECO:0000256" key="6">
    <source>
        <dbReference type="ARBA" id="ARBA00023242"/>
    </source>
</evidence>
<dbReference type="Proteomes" id="UP000515123">
    <property type="component" value="Linkage group 15"/>
</dbReference>
<dbReference type="InterPro" id="IPR009057">
    <property type="entry name" value="Homeodomain-like_sf"/>
</dbReference>
<feature type="domain" description="HTH myb-type" evidence="9">
    <location>
        <begin position="9"/>
        <end position="61"/>
    </location>
</feature>
<feature type="domain" description="Myb-like" evidence="8">
    <location>
        <begin position="9"/>
        <end position="61"/>
    </location>
</feature>
<proteinExistence type="predicted"/>
<dbReference type="Pfam" id="PF00249">
    <property type="entry name" value="Myb_DNA-binding"/>
    <property type="match status" value="2"/>
</dbReference>
<evidence type="ECO:0000256" key="7">
    <source>
        <dbReference type="SAM" id="MobiDB-lite"/>
    </source>
</evidence>
<protein>
    <submittedName>
        <fullName evidence="11">Protein ODORANT1-like</fullName>
    </submittedName>
</protein>
<comment type="subcellular location">
    <subcellularLocation>
        <location evidence="1">Nucleus</location>
    </subcellularLocation>
</comment>
<dbReference type="AlphaFoldDB" id="A0A6P5G5T7"/>
<dbReference type="CDD" id="cd00167">
    <property type="entry name" value="SANT"/>
    <property type="match status" value="2"/>
</dbReference>
<feature type="region of interest" description="Disordered" evidence="7">
    <location>
        <begin position="123"/>
        <end position="159"/>
    </location>
</feature>
<evidence type="ECO:0000259" key="9">
    <source>
        <dbReference type="PROSITE" id="PS51294"/>
    </source>
</evidence>
<accession>A0A6P5G5T7</accession>
<dbReference type="FunFam" id="1.10.10.60:FF:000001">
    <property type="entry name" value="MYB-related transcription factor"/>
    <property type="match status" value="1"/>
</dbReference>
<dbReference type="GO" id="GO:0000976">
    <property type="term" value="F:transcription cis-regulatory region binding"/>
    <property type="evidence" value="ECO:0007669"/>
    <property type="project" value="UniProtKB-ARBA"/>
</dbReference>
<evidence type="ECO:0000256" key="4">
    <source>
        <dbReference type="ARBA" id="ARBA00023125"/>
    </source>
</evidence>
<evidence type="ECO:0000313" key="10">
    <source>
        <dbReference type="Proteomes" id="UP000515123"/>
    </source>
</evidence>
<dbReference type="PANTHER" id="PTHR10641:SF1416">
    <property type="entry name" value="PROTEIN ODORANT1"/>
    <property type="match status" value="1"/>
</dbReference>
<keyword evidence="6" id="KW-0539">Nucleus</keyword>
<evidence type="ECO:0000256" key="1">
    <source>
        <dbReference type="ARBA" id="ARBA00004123"/>
    </source>
</evidence>
<evidence type="ECO:0000256" key="5">
    <source>
        <dbReference type="ARBA" id="ARBA00023163"/>
    </source>
</evidence>
<dbReference type="SMART" id="SM00717">
    <property type="entry name" value="SANT"/>
    <property type="match status" value="2"/>
</dbReference>
<dbReference type="GO" id="GO:0005634">
    <property type="term" value="C:nucleus"/>
    <property type="evidence" value="ECO:0007669"/>
    <property type="project" value="UniProtKB-SubCell"/>
</dbReference>
<dbReference type="SUPFAM" id="SSF46689">
    <property type="entry name" value="Homeodomain-like"/>
    <property type="match status" value="1"/>
</dbReference>
<gene>
    <name evidence="11" type="primary">LOC109720988</name>
</gene>
<sequence length="279" mass="31320">MGRRPCCEKVGLKKGPWTLEEDKKLVHFMLTHAPSSWRAVPKLAGLLRCGKSCRLRWTNYLRPDIKRGLLSDSEEKLVIDLHSRLGNRWSKITSYLPGRTDNEIKNHWNTHIKKKLRKMGIDPLTHKPIVPSSGEGVHNDHQQQPPVRVSATDRKDESGDQLDLAADVGELVDGKAAHDFCTDEVPMMEPHEIIIPCGTASAASSCSYSTSSSSASVASSNSILENNKAKEMKQQQQLQCMEWAESSMSFWDMDTDFTDWNLMFNDGDGLLDLDTLILN</sequence>
<name>A0A6P5G5T7_ANACO</name>
<keyword evidence="2" id="KW-0677">Repeat</keyword>
<dbReference type="GO" id="GO:0080090">
    <property type="term" value="P:regulation of primary metabolic process"/>
    <property type="evidence" value="ECO:0007669"/>
    <property type="project" value="UniProtKB-ARBA"/>
</dbReference>
<dbReference type="PROSITE" id="PS50090">
    <property type="entry name" value="MYB_LIKE"/>
    <property type="match status" value="2"/>
</dbReference>
<dbReference type="GO" id="GO:0051707">
    <property type="term" value="P:response to other organism"/>
    <property type="evidence" value="ECO:0007669"/>
    <property type="project" value="UniProtKB-ARBA"/>
</dbReference>
<dbReference type="FunFam" id="1.10.10.60:FF:000394">
    <property type="entry name" value="MYB transcription factor"/>
    <property type="match status" value="1"/>
</dbReference>
<dbReference type="RefSeq" id="XP_020103956.1">
    <property type="nucleotide sequence ID" value="XM_020248367.1"/>
</dbReference>
<evidence type="ECO:0000313" key="11">
    <source>
        <dbReference type="RefSeq" id="XP_020103956.1"/>
    </source>
</evidence>
<dbReference type="InterPro" id="IPR001005">
    <property type="entry name" value="SANT/Myb"/>
</dbReference>
<dbReference type="Gene3D" id="1.10.10.60">
    <property type="entry name" value="Homeodomain-like"/>
    <property type="match status" value="2"/>
</dbReference>
<keyword evidence="4" id="KW-0238">DNA-binding</keyword>
<dbReference type="PROSITE" id="PS51294">
    <property type="entry name" value="HTH_MYB"/>
    <property type="match status" value="2"/>
</dbReference>
<keyword evidence="3" id="KW-0805">Transcription regulation</keyword>
<dbReference type="GeneID" id="109720988"/>
<feature type="domain" description="HTH myb-type" evidence="9">
    <location>
        <begin position="62"/>
        <end position="116"/>
    </location>
</feature>
<keyword evidence="10" id="KW-1185">Reference proteome</keyword>
<evidence type="ECO:0000256" key="2">
    <source>
        <dbReference type="ARBA" id="ARBA00022737"/>
    </source>
</evidence>
<reference evidence="10" key="1">
    <citation type="journal article" date="2015" name="Nat. Genet.">
        <title>The pineapple genome and the evolution of CAM photosynthesis.</title>
        <authorList>
            <person name="Ming R."/>
            <person name="VanBuren R."/>
            <person name="Wai C.M."/>
            <person name="Tang H."/>
            <person name="Schatz M.C."/>
            <person name="Bowers J.E."/>
            <person name="Lyons E."/>
            <person name="Wang M.L."/>
            <person name="Chen J."/>
            <person name="Biggers E."/>
            <person name="Zhang J."/>
            <person name="Huang L."/>
            <person name="Zhang L."/>
            <person name="Miao W."/>
            <person name="Zhang J."/>
            <person name="Ye Z."/>
            <person name="Miao C."/>
            <person name="Lin Z."/>
            <person name="Wang H."/>
            <person name="Zhou H."/>
            <person name="Yim W.C."/>
            <person name="Priest H.D."/>
            <person name="Zheng C."/>
            <person name="Woodhouse M."/>
            <person name="Edger P.P."/>
            <person name="Guyot R."/>
            <person name="Guo H.B."/>
            <person name="Guo H."/>
            <person name="Zheng G."/>
            <person name="Singh R."/>
            <person name="Sharma A."/>
            <person name="Min X."/>
            <person name="Zheng Y."/>
            <person name="Lee H."/>
            <person name="Gurtowski J."/>
            <person name="Sedlazeck F.J."/>
            <person name="Harkess A."/>
            <person name="McKain M.R."/>
            <person name="Liao Z."/>
            <person name="Fang J."/>
            <person name="Liu J."/>
            <person name="Zhang X."/>
            <person name="Zhang Q."/>
            <person name="Hu W."/>
            <person name="Qin Y."/>
            <person name="Wang K."/>
            <person name="Chen L.Y."/>
            <person name="Shirley N."/>
            <person name="Lin Y.R."/>
            <person name="Liu L.Y."/>
            <person name="Hernandez A.G."/>
            <person name="Wright C.L."/>
            <person name="Bulone V."/>
            <person name="Tuskan G.A."/>
            <person name="Heath K."/>
            <person name="Zee F."/>
            <person name="Moore P.H."/>
            <person name="Sunkar R."/>
            <person name="Leebens-Mack J.H."/>
            <person name="Mockler T."/>
            <person name="Bennetzen J.L."/>
            <person name="Freeling M."/>
            <person name="Sankoff D."/>
            <person name="Paterson A.H."/>
            <person name="Zhu X."/>
            <person name="Yang X."/>
            <person name="Smith J.A."/>
            <person name="Cushman J.C."/>
            <person name="Paull R.E."/>
            <person name="Yu Q."/>
        </authorList>
    </citation>
    <scope>NUCLEOTIDE SEQUENCE [LARGE SCALE GENOMIC DNA]</scope>
    <source>
        <strain evidence="10">cv. F153</strain>
    </source>
</reference>
<feature type="domain" description="Myb-like" evidence="8">
    <location>
        <begin position="62"/>
        <end position="112"/>
    </location>
</feature>
<organism evidence="10 11">
    <name type="scientific">Ananas comosus</name>
    <name type="common">Pineapple</name>
    <name type="synonym">Ananas ananas</name>
    <dbReference type="NCBI Taxonomy" id="4615"/>
    <lineage>
        <taxon>Eukaryota</taxon>
        <taxon>Viridiplantae</taxon>
        <taxon>Streptophyta</taxon>
        <taxon>Embryophyta</taxon>
        <taxon>Tracheophyta</taxon>
        <taxon>Spermatophyta</taxon>
        <taxon>Magnoliopsida</taxon>
        <taxon>Liliopsida</taxon>
        <taxon>Poales</taxon>
        <taxon>Bromeliaceae</taxon>
        <taxon>Bromelioideae</taxon>
        <taxon>Ananas</taxon>
    </lineage>
</organism>
<reference evidence="11" key="2">
    <citation type="submission" date="2025-08" db="UniProtKB">
        <authorList>
            <consortium name="RefSeq"/>
        </authorList>
    </citation>
    <scope>IDENTIFICATION</scope>
    <source>
        <tissue evidence="11">Leaf</tissue>
    </source>
</reference>
<dbReference type="InterPro" id="IPR017930">
    <property type="entry name" value="Myb_dom"/>
</dbReference>
<evidence type="ECO:0000259" key="8">
    <source>
        <dbReference type="PROSITE" id="PS50090"/>
    </source>
</evidence>
<dbReference type="PANTHER" id="PTHR10641">
    <property type="entry name" value="MYB FAMILY TRANSCRIPTION FACTOR"/>
    <property type="match status" value="1"/>
</dbReference>
<keyword evidence="5" id="KW-0804">Transcription</keyword>